<feature type="compositionally biased region" description="Basic and acidic residues" evidence="6">
    <location>
        <begin position="43"/>
        <end position="52"/>
    </location>
</feature>
<dbReference type="Proteomes" id="UP001461498">
    <property type="component" value="Unassembled WGS sequence"/>
</dbReference>
<dbReference type="GO" id="GO:0072572">
    <property type="term" value="F:poly-ADP-D-ribose binding"/>
    <property type="evidence" value="ECO:0007669"/>
    <property type="project" value="TreeGrafter"/>
</dbReference>
<evidence type="ECO:0000256" key="3">
    <source>
        <dbReference type="ARBA" id="ARBA00010803"/>
    </source>
</evidence>
<reference evidence="8 9" key="1">
    <citation type="submission" date="2022-12" db="EMBL/GenBank/DDBJ databases">
        <title>Chromosome-level genome assembly of true bugs.</title>
        <authorList>
            <person name="Ma L."/>
            <person name="Li H."/>
        </authorList>
    </citation>
    <scope>NUCLEOTIDE SEQUENCE [LARGE SCALE GENOMIC DNA]</scope>
    <source>
        <strain evidence="8">Lab_2022b</strain>
    </source>
</reference>
<dbReference type="GO" id="GO:0042393">
    <property type="term" value="F:histone binding"/>
    <property type="evidence" value="ECO:0007669"/>
    <property type="project" value="InterPro"/>
</dbReference>
<evidence type="ECO:0000256" key="1">
    <source>
        <dbReference type="ARBA" id="ARBA00004123"/>
    </source>
</evidence>
<dbReference type="Pfam" id="PF10228">
    <property type="entry name" value="HPF1"/>
    <property type="match status" value="1"/>
</dbReference>
<evidence type="ECO:0000256" key="5">
    <source>
        <dbReference type="ARBA" id="ARBA00023242"/>
    </source>
</evidence>
<dbReference type="InterPro" id="IPR019361">
    <property type="entry name" value="HPF1"/>
</dbReference>
<dbReference type="PANTHER" id="PTHR13386:SF1">
    <property type="entry name" value="HISTONE PARYLATION FACTOR 1"/>
    <property type="match status" value="1"/>
</dbReference>
<comment type="subcellular location">
    <subcellularLocation>
        <location evidence="2">Chromosome</location>
    </subcellularLocation>
    <subcellularLocation>
        <location evidence="1">Nucleus</location>
    </subcellularLocation>
</comment>
<feature type="region of interest" description="Disordered" evidence="6">
    <location>
        <begin position="28"/>
        <end position="55"/>
    </location>
</feature>
<dbReference type="EMBL" id="JAPXFL010000005">
    <property type="protein sequence ID" value="KAK9506514.1"/>
    <property type="molecule type" value="Genomic_DNA"/>
</dbReference>
<dbReference type="Pfam" id="PF10283">
    <property type="entry name" value="zf-CCHH"/>
    <property type="match status" value="1"/>
</dbReference>
<protein>
    <recommendedName>
        <fullName evidence="7">PBZ-type domain-containing protein</fullName>
    </recommendedName>
</protein>
<comment type="caution">
    <text evidence="8">The sequence shown here is derived from an EMBL/GenBank/DDBJ whole genome shotgun (WGS) entry which is preliminary data.</text>
</comment>
<evidence type="ECO:0000313" key="8">
    <source>
        <dbReference type="EMBL" id="KAK9506514.1"/>
    </source>
</evidence>
<dbReference type="InterPro" id="IPR019406">
    <property type="entry name" value="APLF_PBZ"/>
</dbReference>
<dbReference type="GO" id="GO:0006974">
    <property type="term" value="P:DNA damage response"/>
    <property type="evidence" value="ECO:0007669"/>
    <property type="project" value="InterPro"/>
</dbReference>
<keyword evidence="4" id="KW-0158">Chromosome</keyword>
<evidence type="ECO:0000256" key="2">
    <source>
        <dbReference type="ARBA" id="ARBA00004286"/>
    </source>
</evidence>
<gene>
    <name evidence="8" type="ORF">O3M35_008437</name>
</gene>
<name>A0AAW1DD85_9HEMI</name>
<keyword evidence="5" id="KW-0539">Nucleus</keyword>
<proteinExistence type="inferred from homology"/>
<evidence type="ECO:0000259" key="7">
    <source>
        <dbReference type="Pfam" id="PF10283"/>
    </source>
</evidence>
<dbReference type="GO" id="GO:0005694">
    <property type="term" value="C:chromosome"/>
    <property type="evidence" value="ECO:0007669"/>
    <property type="project" value="UniProtKB-SubCell"/>
</dbReference>
<accession>A0AAW1DD85</accession>
<evidence type="ECO:0000313" key="9">
    <source>
        <dbReference type="Proteomes" id="UP001461498"/>
    </source>
</evidence>
<evidence type="ECO:0000256" key="6">
    <source>
        <dbReference type="SAM" id="MobiDB-lite"/>
    </source>
</evidence>
<evidence type="ECO:0000256" key="4">
    <source>
        <dbReference type="ARBA" id="ARBA00022454"/>
    </source>
</evidence>
<keyword evidence="9" id="KW-1185">Reference proteome</keyword>
<feature type="domain" description="PBZ-type" evidence="7">
    <location>
        <begin position="8"/>
        <end position="33"/>
    </location>
</feature>
<sequence>MNKDTDERTPCKYGVECYQKNPEHLKKYKHPDKRNLSVTENGDSPKKFKSEDDSSASVAELPTDVKEIIKLLFLVDMPDDFYSFYEFCKSLSSSSPKKALKSLNLELVGPFDVLDGGLKDCTKEEALRHYRYYFDPPEFQTILKGDDKQQLHYGYFRDDPEEFPCFVAKNYALVGPTITLVAGNIFGAVNVHAEEIKSTADIFRKMQIQKLQANLVKWAKKNNISLDTVTPEIRSRRGKIVSKTLNKIGVVVPYDKKTDVGYRCLAVSEDELIKILKKITSAENERERDAAWSELQQVITAANIANDECDFGTSLELGLDMFAFGDELLHNSLERIMCTAYKLLNRNKFAEILHAHIKHRTKDASCLSTIV</sequence>
<organism evidence="8 9">
    <name type="scientific">Rhynocoris fuscipes</name>
    <dbReference type="NCBI Taxonomy" id="488301"/>
    <lineage>
        <taxon>Eukaryota</taxon>
        <taxon>Metazoa</taxon>
        <taxon>Ecdysozoa</taxon>
        <taxon>Arthropoda</taxon>
        <taxon>Hexapoda</taxon>
        <taxon>Insecta</taxon>
        <taxon>Pterygota</taxon>
        <taxon>Neoptera</taxon>
        <taxon>Paraneoptera</taxon>
        <taxon>Hemiptera</taxon>
        <taxon>Heteroptera</taxon>
        <taxon>Panheteroptera</taxon>
        <taxon>Cimicomorpha</taxon>
        <taxon>Reduviidae</taxon>
        <taxon>Harpactorinae</taxon>
        <taxon>Harpactorini</taxon>
        <taxon>Rhynocoris</taxon>
    </lineage>
</organism>
<comment type="similarity">
    <text evidence="3">Belongs to the HPF1 family.</text>
</comment>
<dbReference type="AlphaFoldDB" id="A0AAW1DD85"/>
<dbReference type="PANTHER" id="PTHR13386">
    <property type="entry name" value="HISTONE PARYLATION FACTOR 1"/>
    <property type="match status" value="1"/>
</dbReference>
<dbReference type="GO" id="GO:0005634">
    <property type="term" value="C:nucleus"/>
    <property type="evidence" value="ECO:0007669"/>
    <property type="project" value="UniProtKB-SubCell"/>
</dbReference>